<evidence type="ECO:0000256" key="7">
    <source>
        <dbReference type="SAM" id="Phobius"/>
    </source>
</evidence>
<feature type="domain" description="Peptidase S54 rhomboid" evidence="8">
    <location>
        <begin position="361"/>
        <end position="506"/>
    </location>
</feature>
<protein>
    <recommendedName>
        <fullName evidence="8">Peptidase S54 rhomboid domain-containing protein</fullName>
    </recommendedName>
</protein>
<feature type="transmembrane region" description="Helical" evidence="7">
    <location>
        <begin position="60"/>
        <end position="77"/>
    </location>
</feature>
<comment type="subcellular location">
    <subcellularLocation>
        <location evidence="1">Membrane</location>
        <topology evidence="1">Multi-pass membrane protein</topology>
    </subcellularLocation>
</comment>
<name>A0ABQ6CUE2_9HYPH</name>
<evidence type="ECO:0000313" key="10">
    <source>
        <dbReference type="Proteomes" id="UP001156882"/>
    </source>
</evidence>
<keyword evidence="6 7" id="KW-0472">Membrane</keyword>
<organism evidence="9 10">
    <name type="scientific">Labrys miyagiensis</name>
    <dbReference type="NCBI Taxonomy" id="346912"/>
    <lineage>
        <taxon>Bacteria</taxon>
        <taxon>Pseudomonadati</taxon>
        <taxon>Pseudomonadota</taxon>
        <taxon>Alphaproteobacteria</taxon>
        <taxon>Hyphomicrobiales</taxon>
        <taxon>Xanthobacteraceae</taxon>
        <taxon>Labrys</taxon>
    </lineage>
</organism>
<evidence type="ECO:0000259" key="8">
    <source>
        <dbReference type="Pfam" id="PF01694"/>
    </source>
</evidence>
<feature type="transmembrane region" description="Helical" evidence="7">
    <location>
        <begin position="463"/>
        <end position="481"/>
    </location>
</feature>
<dbReference type="Proteomes" id="UP001156882">
    <property type="component" value="Unassembled WGS sequence"/>
</dbReference>
<keyword evidence="4" id="KW-0378">Hydrolase</keyword>
<evidence type="ECO:0000313" key="9">
    <source>
        <dbReference type="EMBL" id="GLS23415.1"/>
    </source>
</evidence>
<accession>A0ABQ6CUE2</accession>
<feature type="transmembrane region" description="Helical" evidence="7">
    <location>
        <begin position="430"/>
        <end position="451"/>
    </location>
</feature>
<proteinExistence type="inferred from homology"/>
<comment type="similarity">
    <text evidence="2">Belongs to the peptidase S54 family.</text>
</comment>
<reference evidence="10" key="1">
    <citation type="journal article" date="2019" name="Int. J. Syst. Evol. Microbiol.">
        <title>The Global Catalogue of Microorganisms (GCM) 10K type strain sequencing project: providing services to taxonomists for standard genome sequencing and annotation.</title>
        <authorList>
            <consortium name="The Broad Institute Genomics Platform"/>
            <consortium name="The Broad Institute Genome Sequencing Center for Infectious Disease"/>
            <person name="Wu L."/>
            <person name="Ma J."/>
        </authorList>
    </citation>
    <scope>NUCLEOTIDE SEQUENCE [LARGE SCALE GENOMIC DNA]</scope>
    <source>
        <strain evidence="10">NBRC 101365</strain>
    </source>
</reference>
<evidence type="ECO:0000256" key="5">
    <source>
        <dbReference type="ARBA" id="ARBA00022989"/>
    </source>
</evidence>
<feature type="transmembrane region" description="Helical" evidence="7">
    <location>
        <begin position="6"/>
        <end position="24"/>
    </location>
</feature>
<sequence length="507" mass="54785">MDLQIFLALSAASFAAVVIGQMVITESHRVPGTGRMFALLSLVILVAVAGYWLLPGVYGYLTVLALALVYAPGLLMLKAQRETIAGRSISAARLSGLAVLLHPDRTTRYTAALFSAVARPTPQERVEALTAMRSTVAGPEALMLELQILRQQGDWPGMVDFLRSHSVPLVGDAVLFPIRALGETGQLDALVQTYAAHRTTLGRSHVPLMIMLAFCGRVDAVAALLPTLSILPPVVKAFWHATALQAAGRFDEARRLLETFDPAALTDIQREMIAARLKRPVVEAAPLLSPAAAQQLDMMAMRAGRDAPLRQADWRRTPLTYLLILANCVMFGVEMFVGDSQDTQTLYDLGALWPPDVIHDQQWWRLVSAMFLHAGPEHLISNMFALWVLGRFVEIGMGTWRMAVIYGVGGLISMAGVVGLTAAGLTEPNLLVGASGAIFALLGAIALQRLTDFLATRTVADRRNLSMVGLVLVLQAGIDLALPQISFTAHLIGLLAGIALGWILKRR</sequence>
<evidence type="ECO:0000256" key="3">
    <source>
        <dbReference type="ARBA" id="ARBA00022692"/>
    </source>
</evidence>
<evidence type="ECO:0000256" key="2">
    <source>
        <dbReference type="ARBA" id="ARBA00009045"/>
    </source>
</evidence>
<feature type="transmembrane region" description="Helical" evidence="7">
    <location>
        <begin position="402"/>
        <end position="424"/>
    </location>
</feature>
<dbReference type="Gene3D" id="1.20.1540.10">
    <property type="entry name" value="Rhomboid-like"/>
    <property type="match status" value="1"/>
</dbReference>
<comment type="caution">
    <text evidence="9">The sequence shown here is derived from an EMBL/GenBank/DDBJ whole genome shotgun (WGS) entry which is preliminary data.</text>
</comment>
<keyword evidence="5 7" id="KW-1133">Transmembrane helix</keyword>
<gene>
    <name evidence="9" type="ORF">GCM10007874_64360</name>
</gene>
<dbReference type="InterPro" id="IPR022764">
    <property type="entry name" value="Peptidase_S54_rhomboid_dom"/>
</dbReference>
<dbReference type="RefSeq" id="WP_284316346.1">
    <property type="nucleotide sequence ID" value="NZ_BSPC01000071.1"/>
</dbReference>
<feature type="transmembrane region" description="Helical" evidence="7">
    <location>
        <begin position="363"/>
        <end position="390"/>
    </location>
</feature>
<evidence type="ECO:0000256" key="6">
    <source>
        <dbReference type="ARBA" id="ARBA00023136"/>
    </source>
</evidence>
<keyword evidence="10" id="KW-1185">Reference proteome</keyword>
<evidence type="ECO:0000256" key="1">
    <source>
        <dbReference type="ARBA" id="ARBA00004141"/>
    </source>
</evidence>
<dbReference type="InterPro" id="IPR035952">
    <property type="entry name" value="Rhomboid-like_sf"/>
</dbReference>
<dbReference type="PANTHER" id="PTHR43731">
    <property type="entry name" value="RHOMBOID PROTEASE"/>
    <property type="match status" value="1"/>
</dbReference>
<dbReference type="SUPFAM" id="SSF144091">
    <property type="entry name" value="Rhomboid-like"/>
    <property type="match status" value="1"/>
</dbReference>
<feature type="transmembrane region" description="Helical" evidence="7">
    <location>
        <begin position="487"/>
        <end position="504"/>
    </location>
</feature>
<dbReference type="PANTHER" id="PTHR43731:SF14">
    <property type="entry name" value="PRESENILIN-ASSOCIATED RHOMBOID-LIKE PROTEIN, MITOCHONDRIAL"/>
    <property type="match status" value="1"/>
</dbReference>
<keyword evidence="3 7" id="KW-0812">Transmembrane</keyword>
<feature type="transmembrane region" description="Helical" evidence="7">
    <location>
        <begin position="36"/>
        <end position="54"/>
    </location>
</feature>
<dbReference type="InterPro" id="IPR050925">
    <property type="entry name" value="Rhomboid_protease_S54"/>
</dbReference>
<dbReference type="EMBL" id="BSPC01000071">
    <property type="protein sequence ID" value="GLS23415.1"/>
    <property type="molecule type" value="Genomic_DNA"/>
</dbReference>
<evidence type="ECO:0000256" key="4">
    <source>
        <dbReference type="ARBA" id="ARBA00022801"/>
    </source>
</evidence>
<feature type="transmembrane region" description="Helical" evidence="7">
    <location>
        <begin position="319"/>
        <end position="337"/>
    </location>
</feature>
<dbReference type="Pfam" id="PF01694">
    <property type="entry name" value="Rhomboid"/>
    <property type="match status" value="1"/>
</dbReference>